<dbReference type="Pfam" id="PF12793">
    <property type="entry name" value="SgrR_N"/>
    <property type="match status" value="1"/>
</dbReference>
<evidence type="ECO:0000256" key="1">
    <source>
        <dbReference type="ARBA" id="ARBA00023125"/>
    </source>
</evidence>
<dbReference type="GO" id="GO:1904680">
    <property type="term" value="F:peptide transmembrane transporter activity"/>
    <property type="evidence" value="ECO:0007669"/>
    <property type="project" value="TreeGrafter"/>
</dbReference>
<evidence type="ECO:0000259" key="3">
    <source>
        <dbReference type="Pfam" id="PF12793"/>
    </source>
</evidence>
<gene>
    <name evidence="4" type="ORF">FOF44_08165</name>
</gene>
<feature type="domain" description="Transcriptional regulator SgrR N-terminal HTH" evidence="3">
    <location>
        <begin position="5"/>
        <end position="117"/>
    </location>
</feature>
<dbReference type="Gene3D" id="3.40.190.10">
    <property type="entry name" value="Periplasmic binding protein-like II"/>
    <property type="match status" value="1"/>
</dbReference>
<dbReference type="PANTHER" id="PTHR30290">
    <property type="entry name" value="PERIPLASMIC BINDING COMPONENT OF ABC TRANSPORTER"/>
    <property type="match status" value="1"/>
</dbReference>
<dbReference type="PANTHER" id="PTHR30290:SF72">
    <property type="entry name" value="HTH-TYPE TRANSCRIPTIONAL REGULATOR SGRR"/>
    <property type="match status" value="1"/>
</dbReference>
<dbReference type="InterPro" id="IPR025370">
    <property type="entry name" value="SgrR_HTH_N"/>
</dbReference>
<dbReference type="GO" id="GO:0015833">
    <property type="term" value="P:peptide transport"/>
    <property type="evidence" value="ECO:0007669"/>
    <property type="project" value="TreeGrafter"/>
</dbReference>
<dbReference type="InterPro" id="IPR039424">
    <property type="entry name" value="SBP_5"/>
</dbReference>
<dbReference type="EMBL" id="VMKJ01000012">
    <property type="protein sequence ID" value="TVO37041.1"/>
    <property type="molecule type" value="Genomic_DNA"/>
</dbReference>
<proteinExistence type="predicted"/>
<evidence type="ECO:0000259" key="2">
    <source>
        <dbReference type="Pfam" id="PF00496"/>
    </source>
</evidence>
<dbReference type="Proteomes" id="UP000319828">
    <property type="component" value="Unassembled WGS sequence"/>
</dbReference>
<dbReference type="AlphaFoldDB" id="A0A557P8Q1"/>
<keyword evidence="1" id="KW-0238">DNA-binding</keyword>
<name>A0A557P8Q1_9VIBR</name>
<sequence length="565" mass="65251">MSSPRLRTQFERLFEHFQGEDCAIQLEELTDILCCTRRNTRIVLNKLAEEGWIEWIPAAGRGKLSRLIFKRNKIDVSENLAKRYLEEGKIEHALSVLDNDPARLTQVFQGYLGFSHLEGQQVIRLPYYRQLATLNPLKPTRRSEQHIIRQIFSGLTQLDEKEQVQPDLAHHWEMLSPTHWRFYLRSGVRFHNGDRLSITDVIESINRLKTLTLFEHIESVSSPSNNTLDVHLTDADYYLPLLLTETPAKILQSHISEPEKFDLIPNGTGPYKVTRNDSSRLVLEAFEHYFGYRPLIERVEVWVFDEAHSSMVYPSLTHPNKPTEGQFTDVELDPGCTYLLLNRRSGIAKNDDWAHYLAQRLNPFSLLRGIPDQKVIELGLLHAHGLKPGWHHSGILQSNLTPPLIEDNEKTQVTVAYHSMHPLFPYVIQSMKSLLKEDGITLKMVKYDLTVENPDEVDIWLKPMGLANHRKDALIGWLLGYSDIDIMSNQENFSNWKKMVSDWRSQPNQTFPAKELAKQLVQTQQLIPMFHCWLGVSQDQCGSLQNATCNALGWFDFSQVWVKPE</sequence>
<protein>
    <submittedName>
        <fullName evidence="4">SgrR family transcriptional regulator</fullName>
    </submittedName>
</protein>
<evidence type="ECO:0000313" key="4">
    <source>
        <dbReference type="EMBL" id="TVO37041.1"/>
    </source>
</evidence>
<evidence type="ECO:0000313" key="5">
    <source>
        <dbReference type="Proteomes" id="UP000319828"/>
    </source>
</evidence>
<dbReference type="InterPro" id="IPR000914">
    <property type="entry name" value="SBP_5_dom"/>
</dbReference>
<accession>A0A557P8Q1</accession>
<comment type="caution">
    <text evidence="4">The sequence shown here is derived from an EMBL/GenBank/DDBJ whole genome shotgun (WGS) entry which is preliminary data.</text>
</comment>
<dbReference type="OrthoDB" id="5894719at2"/>
<dbReference type="SUPFAM" id="SSF53850">
    <property type="entry name" value="Periplasmic binding protein-like II"/>
    <property type="match status" value="1"/>
</dbReference>
<reference evidence="4 5" key="1">
    <citation type="submission" date="2019-07" db="EMBL/GenBank/DDBJ databases">
        <title>The draft genome sequence of Vibrio algivorus M1486.</title>
        <authorList>
            <person name="Meng X."/>
        </authorList>
    </citation>
    <scope>NUCLEOTIDE SEQUENCE [LARGE SCALE GENOMIC DNA]</scope>
    <source>
        <strain evidence="4 5">M1486</strain>
    </source>
</reference>
<dbReference type="GO" id="GO:0003677">
    <property type="term" value="F:DNA binding"/>
    <property type="evidence" value="ECO:0007669"/>
    <property type="project" value="UniProtKB-KW"/>
</dbReference>
<dbReference type="RefSeq" id="WP_144388034.1">
    <property type="nucleotide sequence ID" value="NZ_CANNCB010000008.1"/>
</dbReference>
<organism evidence="4 5">
    <name type="scientific">Vibrio algivorus</name>
    <dbReference type="NCBI Taxonomy" id="1667024"/>
    <lineage>
        <taxon>Bacteria</taxon>
        <taxon>Pseudomonadati</taxon>
        <taxon>Pseudomonadota</taxon>
        <taxon>Gammaproteobacteria</taxon>
        <taxon>Vibrionales</taxon>
        <taxon>Vibrionaceae</taxon>
        <taxon>Vibrio</taxon>
    </lineage>
</organism>
<dbReference type="Pfam" id="PF00496">
    <property type="entry name" value="SBP_bac_5"/>
    <property type="match status" value="1"/>
</dbReference>
<feature type="domain" description="Solute-binding protein family 5" evidence="2">
    <location>
        <begin position="163"/>
        <end position="307"/>
    </location>
</feature>
<dbReference type="CDD" id="cd08507">
    <property type="entry name" value="PBP2_SgrR_like"/>
    <property type="match status" value="1"/>
</dbReference>